<keyword evidence="3" id="KW-1185">Reference proteome</keyword>
<protein>
    <submittedName>
        <fullName evidence="2">Uncharacterized protein</fullName>
    </submittedName>
</protein>
<gene>
    <name evidence="2" type="ORF">SAMN02745126_03816</name>
</gene>
<dbReference type="EMBL" id="FUWJ01000005">
    <property type="protein sequence ID" value="SKA15576.1"/>
    <property type="molecule type" value="Genomic_DNA"/>
</dbReference>
<dbReference type="OrthoDB" id="9972729at2"/>
<name>A0A1T4RIF5_9HYPH</name>
<feature type="signal peptide" evidence="1">
    <location>
        <begin position="1"/>
        <end position="21"/>
    </location>
</feature>
<evidence type="ECO:0000313" key="2">
    <source>
        <dbReference type="EMBL" id="SKA15576.1"/>
    </source>
</evidence>
<dbReference type="Proteomes" id="UP000190092">
    <property type="component" value="Unassembled WGS sequence"/>
</dbReference>
<feature type="chain" id="PRO_5012798029" evidence="1">
    <location>
        <begin position="22"/>
        <end position="82"/>
    </location>
</feature>
<reference evidence="3" key="1">
    <citation type="submission" date="2017-02" db="EMBL/GenBank/DDBJ databases">
        <authorList>
            <person name="Varghese N."/>
            <person name="Submissions S."/>
        </authorList>
    </citation>
    <scope>NUCLEOTIDE SEQUENCE [LARGE SCALE GENOMIC DNA]</scope>
    <source>
        <strain evidence="3">ATCC 27094</strain>
    </source>
</reference>
<dbReference type="AlphaFoldDB" id="A0A1T4RIF5"/>
<evidence type="ECO:0000313" key="3">
    <source>
        <dbReference type="Proteomes" id="UP000190092"/>
    </source>
</evidence>
<proteinExistence type="predicted"/>
<evidence type="ECO:0000256" key="1">
    <source>
        <dbReference type="SAM" id="SignalP"/>
    </source>
</evidence>
<accession>A0A1T4RIF5</accession>
<organism evidence="2 3">
    <name type="scientific">Enhydrobacter aerosaccus</name>
    <dbReference type="NCBI Taxonomy" id="225324"/>
    <lineage>
        <taxon>Bacteria</taxon>
        <taxon>Pseudomonadati</taxon>
        <taxon>Pseudomonadota</taxon>
        <taxon>Alphaproteobacteria</taxon>
        <taxon>Hyphomicrobiales</taxon>
        <taxon>Enhydrobacter</taxon>
    </lineage>
</organism>
<dbReference type="RefSeq" id="WP_085935504.1">
    <property type="nucleotide sequence ID" value="NZ_FUWJ01000005.1"/>
</dbReference>
<dbReference type="STRING" id="225324.SAMN02745126_03816"/>
<keyword evidence="1" id="KW-0732">Signal</keyword>
<sequence>MFRRILIVVGTAALLSPSAFAQSSDVDYCNKLSQAYRASIAPNTTPAAAVPEAMSKCATDPKGSIPVLEQALKDGKVALPSR</sequence>